<dbReference type="EMBL" id="JALHAT010000026">
    <property type="protein sequence ID" value="MCJ1961811.1"/>
    <property type="molecule type" value="Genomic_DNA"/>
</dbReference>
<evidence type="ECO:0000256" key="2">
    <source>
        <dbReference type="ARBA" id="ARBA00009477"/>
    </source>
</evidence>
<dbReference type="InterPro" id="IPR058982">
    <property type="entry name" value="Beta-barrel_AprE"/>
</dbReference>
<evidence type="ECO:0000256" key="6">
    <source>
        <dbReference type="ARBA" id="ARBA00022692"/>
    </source>
</evidence>
<protein>
    <recommendedName>
        <fullName evidence="9">Membrane fusion protein (MFP) family protein</fullName>
    </recommendedName>
</protein>
<dbReference type="PROSITE" id="PS00543">
    <property type="entry name" value="HLYD_FAMILY"/>
    <property type="match status" value="1"/>
</dbReference>
<keyword evidence="3 9" id="KW-0813">Transport</keyword>
<name>A0ABT0AF52_9SPHN</name>
<comment type="similarity">
    <text evidence="2 9">Belongs to the membrane fusion protein (MFP) (TC 8.A.1) family.</text>
</comment>
<keyword evidence="6 9" id="KW-0812">Transmembrane</keyword>
<organism evidence="13 14">
    <name type="scientific">Novosphingobium mangrovi</name>
    <name type="common">ex Hu et al. 2023</name>
    <dbReference type="NCBI Taxonomy" id="2930094"/>
    <lineage>
        <taxon>Bacteria</taxon>
        <taxon>Pseudomonadati</taxon>
        <taxon>Pseudomonadota</taxon>
        <taxon>Alphaproteobacteria</taxon>
        <taxon>Sphingomonadales</taxon>
        <taxon>Sphingomonadaceae</taxon>
        <taxon>Novosphingobium</taxon>
    </lineage>
</organism>
<evidence type="ECO:0000256" key="4">
    <source>
        <dbReference type="ARBA" id="ARBA00022475"/>
    </source>
</evidence>
<evidence type="ECO:0000256" key="8">
    <source>
        <dbReference type="ARBA" id="ARBA00023136"/>
    </source>
</evidence>
<feature type="transmembrane region" description="Helical" evidence="9">
    <location>
        <begin position="37"/>
        <end position="59"/>
    </location>
</feature>
<keyword evidence="4 9" id="KW-1003">Cell membrane</keyword>
<keyword evidence="7 9" id="KW-1133">Transmembrane helix</keyword>
<evidence type="ECO:0000256" key="3">
    <source>
        <dbReference type="ARBA" id="ARBA00022448"/>
    </source>
</evidence>
<evidence type="ECO:0000259" key="12">
    <source>
        <dbReference type="Pfam" id="PF26002"/>
    </source>
</evidence>
<dbReference type="Pfam" id="PF26002">
    <property type="entry name" value="Beta-barrel_AprE"/>
    <property type="match status" value="1"/>
</dbReference>
<dbReference type="PRINTS" id="PR01490">
    <property type="entry name" value="RTXTOXIND"/>
</dbReference>
<evidence type="ECO:0000256" key="10">
    <source>
        <dbReference type="SAM" id="MobiDB-lite"/>
    </source>
</evidence>
<dbReference type="Gene3D" id="2.40.50.100">
    <property type="match status" value="2"/>
</dbReference>
<evidence type="ECO:0000313" key="13">
    <source>
        <dbReference type="EMBL" id="MCJ1961811.1"/>
    </source>
</evidence>
<dbReference type="InterPro" id="IPR010129">
    <property type="entry name" value="T1SS_HlyD"/>
</dbReference>
<evidence type="ECO:0000256" key="1">
    <source>
        <dbReference type="ARBA" id="ARBA00004377"/>
    </source>
</evidence>
<feature type="domain" description="AprE-like long alpha-helical hairpin" evidence="11">
    <location>
        <begin position="120"/>
        <end position="300"/>
    </location>
</feature>
<dbReference type="NCBIfam" id="TIGR01843">
    <property type="entry name" value="type_I_hlyD"/>
    <property type="match status" value="1"/>
</dbReference>
<feature type="domain" description="AprE-like beta-barrel" evidence="12">
    <location>
        <begin position="342"/>
        <end position="431"/>
    </location>
</feature>
<evidence type="ECO:0000256" key="5">
    <source>
        <dbReference type="ARBA" id="ARBA00022519"/>
    </source>
</evidence>
<dbReference type="PANTHER" id="PTHR30386:SF17">
    <property type="entry name" value="ALKALINE PROTEASE SECRETION PROTEIN APRE"/>
    <property type="match status" value="1"/>
</dbReference>
<dbReference type="Pfam" id="PF25994">
    <property type="entry name" value="HH_AprE"/>
    <property type="match status" value="1"/>
</dbReference>
<dbReference type="Proteomes" id="UP001162802">
    <property type="component" value="Unassembled WGS sequence"/>
</dbReference>
<evidence type="ECO:0000256" key="7">
    <source>
        <dbReference type="ARBA" id="ARBA00022989"/>
    </source>
</evidence>
<dbReference type="InterPro" id="IPR006144">
    <property type="entry name" value="Secretion_HlyD_CS"/>
</dbReference>
<dbReference type="Gene3D" id="2.40.30.170">
    <property type="match status" value="1"/>
</dbReference>
<dbReference type="InterPro" id="IPR050739">
    <property type="entry name" value="MFP"/>
</dbReference>
<reference evidence="13" key="1">
    <citation type="submission" date="2022-03" db="EMBL/GenBank/DDBJ databases">
        <title>Identification of a novel bacterium isolated from mangrove sediments.</title>
        <authorList>
            <person name="Pan X."/>
        </authorList>
    </citation>
    <scope>NUCLEOTIDE SEQUENCE</scope>
    <source>
        <strain evidence="13">B2637</strain>
    </source>
</reference>
<keyword evidence="14" id="KW-1185">Reference proteome</keyword>
<sequence length="453" mass="49226">MNVHSSMLDPVPLHGGEPLVRAPEARGERRLTRLSRLGLGTVGALVVGGLGLVALLPMAGAVIAPGTVTVETHVKEISHPYGGVASEILVEDGDAVRKGQPLVRLDDSVTGAFATYAGLELDQLVARAARLRAIEAGARSIDFPEELQARASEPGVARAMEDERLSFELERRARADQLGQLRARVVQTRADADSYRSQLGALGEQEQLIRQELEQMRALYADRLTTLDRLNALERSAVGVRSEREGAGAGLVQARARVGELRVQMAGLSSRARSEAALELAQVEAAIAQRRRETAEARDRAERTVIRAPQDGLVDKLAVRTLGSVVPAGEPLMEIVPEADRLVVRAQVRPMDIDQVLSGGVAHVRFSALNMRTTPELEGKVTHIAADSSLDRVTGATYYPVTITISDAEFDKLEKARISVGMPVEVFVQTEERTILHYIIRPLSDQLRRALRE</sequence>
<keyword evidence="8 9" id="KW-0472">Membrane</keyword>
<comment type="caution">
    <text evidence="13">The sequence shown here is derived from an EMBL/GenBank/DDBJ whole genome shotgun (WGS) entry which is preliminary data.</text>
</comment>
<dbReference type="InterPro" id="IPR058781">
    <property type="entry name" value="HH_AprE-like"/>
</dbReference>
<comment type="subcellular location">
    <subcellularLocation>
        <location evidence="1 9">Cell inner membrane</location>
        <topology evidence="1 9">Single-pass membrane protein</topology>
    </subcellularLocation>
</comment>
<evidence type="ECO:0000259" key="11">
    <source>
        <dbReference type="Pfam" id="PF25994"/>
    </source>
</evidence>
<evidence type="ECO:0000256" key="9">
    <source>
        <dbReference type="RuleBase" id="RU365093"/>
    </source>
</evidence>
<gene>
    <name evidence="13" type="ORF">MTR65_14040</name>
</gene>
<dbReference type="RefSeq" id="WP_243801233.1">
    <property type="nucleotide sequence ID" value="NZ_JALHAT010000026.1"/>
</dbReference>
<keyword evidence="5 9" id="KW-0997">Cell inner membrane</keyword>
<proteinExistence type="inferred from homology"/>
<evidence type="ECO:0000313" key="14">
    <source>
        <dbReference type="Proteomes" id="UP001162802"/>
    </source>
</evidence>
<dbReference type="PANTHER" id="PTHR30386">
    <property type="entry name" value="MEMBRANE FUSION SUBUNIT OF EMRAB-TOLC MULTIDRUG EFFLUX PUMP"/>
    <property type="match status" value="1"/>
</dbReference>
<accession>A0ABT0AF52</accession>
<feature type="region of interest" description="Disordered" evidence="10">
    <location>
        <begin position="1"/>
        <end position="20"/>
    </location>
</feature>